<proteinExistence type="predicted"/>
<feature type="compositionally biased region" description="Acidic residues" evidence="1">
    <location>
        <begin position="455"/>
        <end position="503"/>
    </location>
</feature>
<dbReference type="InterPro" id="IPR011009">
    <property type="entry name" value="Kinase-like_dom_sf"/>
</dbReference>
<sequence>MSSAKKRPIDIDETSPTTPQKRKQTALAPHHVNHTPFNLKSNQHSPLTQDLTTNQILQKQHNQHQLLLLLKEEPKGATYEADWVAEHFCPAPVETVDKVMDSLRKAKIWRPSVAKNFSVRSMRSWPKKDSGELRYYGPFVALLNAITAAFKECFPAEYQSSLFQSVTFYKYAKTMMESVTGEFVLKPDILALISGLTKGRASWYATLLAGEVKSDWGRLLLQAGTYVRCLFAATDHRAFIPILALHHTTSEFRLCFYHRSGVLATHSMNLKTESGLRDLVSTIVGMWRWQTPSQAGYEPTQVPKYFSFNETRYYIHHVVCRRQAIRGRATCVYIVKRTEVPDNETRYLAEPRAECGALEWKCLNPFDLGDSSKDPDDIEDPIPTQKLPIQLPDSFTVKCSHQIHTRDNEVDVFSGVQGYIGIPDIITAYEAVGFIIPLGKTVTPWKPSCLKDDAPVADDDDDEEEAEIDNEDPEAFGDEIADDEGEPAVYDENEPTLYDDDDSPSLPYEARIHRHLLIKSIGVRFTQDLTFRAVGVAMLHAMIGHCALFTEGGYLHRDISNGNILMLSEPLQSRKIPSILDGIVTDNTCTGILIDGDVAKKWGTPASASDRSGTLPFMSARVLYLWVDDFDINHTPIDDLESFGWVLLYNALAWTPAKSRNSSEVRWWNNLNKEDVVLLYEYKSNALLSDWAPRAHAGRKMTGIVENFRSLIYNWFVTTQKYAQLVETYETEKRKPAEYTELFKNAYRELVRLVVIECEKLPDVPIKSVVFKKTK</sequence>
<feature type="region of interest" description="Disordered" evidence="1">
    <location>
        <begin position="449"/>
        <end position="504"/>
    </location>
</feature>
<protein>
    <recommendedName>
        <fullName evidence="2">Fungal-type protein kinase domain-containing protein</fullName>
    </recommendedName>
</protein>
<dbReference type="InterPro" id="IPR008266">
    <property type="entry name" value="Tyr_kinase_AS"/>
</dbReference>
<feature type="region of interest" description="Disordered" evidence="1">
    <location>
        <begin position="1"/>
        <end position="27"/>
    </location>
</feature>
<evidence type="ECO:0000313" key="4">
    <source>
        <dbReference type="Proteomes" id="UP001556367"/>
    </source>
</evidence>
<keyword evidence="4" id="KW-1185">Reference proteome</keyword>
<reference evidence="4" key="1">
    <citation type="submission" date="2024-06" db="EMBL/GenBank/DDBJ databases">
        <title>Multi-omics analyses provide insights into the biosynthesis of the anticancer antibiotic pleurotin in Hohenbuehelia grisea.</title>
        <authorList>
            <person name="Weaver J.A."/>
            <person name="Alberti F."/>
        </authorList>
    </citation>
    <scope>NUCLEOTIDE SEQUENCE [LARGE SCALE GENOMIC DNA]</scope>
    <source>
        <strain evidence="4">T-177</strain>
    </source>
</reference>
<comment type="caution">
    <text evidence="3">The sequence shown here is derived from an EMBL/GenBank/DDBJ whole genome shotgun (WGS) entry which is preliminary data.</text>
</comment>
<evidence type="ECO:0000313" key="3">
    <source>
        <dbReference type="EMBL" id="KAL0958907.1"/>
    </source>
</evidence>
<dbReference type="SUPFAM" id="SSF56112">
    <property type="entry name" value="Protein kinase-like (PK-like)"/>
    <property type="match status" value="1"/>
</dbReference>
<dbReference type="PANTHER" id="PTHR38248:SF2">
    <property type="entry name" value="FUNK1 11"/>
    <property type="match status" value="1"/>
</dbReference>
<organism evidence="3 4">
    <name type="scientific">Hohenbuehelia grisea</name>
    <dbReference type="NCBI Taxonomy" id="104357"/>
    <lineage>
        <taxon>Eukaryota</taxon>
        <taxon>Fungi</taxon>
        <taxon>Dikarya</taxon>
        <taxon>Basidiomycota</taxon>
        <taxon>Agaricomycotina</taxon>
        <taxon>Agaricomycetes</taxon>
        <taxon>Agaricomycetidae</taxon>
        <taxon>Agaricales</taxon>
        <taxon>Pleurotineae</taxon>
        <taxon>Pleurotaceae</taxon>
        <taxon>Hohenbuehelia</taxon>
    </lineage>
</organism>
<feature type="domain" description="Fungal-type protein kinase" evidence="2">
    <location>
        <begin position="487"/>
        <end position="649"/>
    </location>
</feature>
<feature type="domain" description="Fungal-type protein kinase" evidence="2">
    <location>
        <begin position="201"/>
        <end position="339"/>
    </location>
</feature>
<dbReference type="PROSITE" id="PS00109">
    <property type="entry name" value="PROTEIN_KINASE_TYR"/>
    <property type="match status" value="1"/>
</dbReference>
<dbReference type="Proteomes" id="UP001556367">
    <property type="component" value="Unassembled WGS sequence"/>
</dbReference>
<dbReference type="Pfam" id="PF17667">
    <property type="entry name" value="Pkinase_fungal"/>
    <property type="match status" value="2"/>
</dbReference>
<dbReference type="PANTHER" id="PTHR38248">
    <property type="entry name" value="FUNK1 6"/>
    <property type="match status" value="1"/>
</dbReference>
<dbReference type="EMBL" id="JASNQZ010000003">
    <property type="protein sequence ID" value="KAL0958907.1"/>
    <property type="molecule type" value="Genomic_DNA"/>
</dbReference>
<dbReference type="Gene3D" id="1.10.510.10">
    <property type="entry name" value="Transferase(Phosphotransferase) domain 1"/>
    <property type="match status" value="1"/>
</dbReference>
<evidence type="ECO:0000259" key="2">
    <source>
        <dbReference type="Pfam" id="PF17667"/>
    </source>
</evidence>
<dbReference type="InterPro" id="IPR040976">
    <property type="entry name" value="Pkinase_fungal"/>
</dbReference>
<gene>
    <name evidence="3" type="ORF">HGRIS_014225</name>
</gene>
<name>A0ABR3JUW5_9AGAR</name>
<evidence type="ECO:0000256" key="1">
    <source>
        <dbReference type="SAM" id="MobiDB-lite"/>
    </source>
</evidence>
<accession>A0ABR3JUW5</accession>